<gene>
    <name evidence="1" type="primary">AVEN_226564_1</name>
    <name evidence="1" type="ORF">CEXT_805541</name>
</gene>
<keyword evidence="2" id="KW-1185">Reference proteome</keyword>
<reference evidence="1 2" key="1">
    <citation type="submission" date="2021-06" db="EMBL/GenBank/DDBJ databases">
        <title>Caerostris extrusa draft genome.</title>
        <authorList>
            <person name="Kono N."/>
            <person name="Arakawa K."/>
        </authorList>
    </citation>
    <scope>NUCLEOTIDE SEQUENCE [LARGE SCALE GENOMIC DNA]</scope>
</reference>
<organism evidence="1 2">
    <name type="scientific">Caerostris extrusa</name>
    <name type="common">Bark spider</name>
    <name type="synonym">Caerostris bankana</name>
    <dbReference type="NCBI Taxonomy" id="172846"/>
    <lineage>
        <taxon>Eukaryota</taxon>
        <taxon>Metazoa</taxon>
        <taxon>Ecdysozoa</taxon>
        <taxon>Arthropoda</taxon>
        <taxon>Chelicerata</taxon>
        <taxon>Arachnida</taxon>
        <taxon>Araneae</taxon>
        <taxon>Araneomorphae</taxon>
        <taxon>Entelegynae</taxon>
        <taxon>Araneoidea</taxon>
        <taxon>Araneidae</taxon>
        <taxon>Caerostris</taxon>
    </lineage>
</organism>
<dbReference type="AlphaFoldDB" id="A0AAV4WEW5"/>
<evidence type="ECO:0000313" key="1">
    <source>
        <dbReference type="EMBL" id="GIY80521.1"/>
    </source>
</evidence>
<protein>
    <submittedName>
        <fullName evidence="1">Uncharacterized protein</fullName>
    </submittedName>
</protein>
<evidence type="ECO:0000313" key="2">
    <source>
        <dbReference type="Proteomes" id="UP001054945"/>
    </source>
</evidence>
<dbReference type="Proteomes" id="UP001054945">
    <property type="component" value="Unassembled WGS sequence"/>
</dbReference>
<sequence>MLPFFNNHYDSRRDIVFLKCPCIDERLKYSTNIILRFTTLLDLAYLCVRDHYPQTTMMSVAGILFILTAIAFSSSKASLIIPAELLSPLGIPTSTSPAGMNAIKLAIGSRLLNMLGSVGVGSVGSLPGGLLGPQFMRAGLSGLGQLTPRSAEFSKRRGPNIPKTFDIRSASPTEIENFFAVLDKVDSNECISRLVCEIGANPKVLEDLGHNIKESMSSLRILEKNALSLKYRQVLMQGQQKGVNHCVRSFKTCDRRSYRLVKAFVKAFRVRQ</sequence>
<name>A0AAV4WEW5_CAEEX</name>
<dbReference type="EMBL" id="BPLR01016016">
    <property type="protein sequence ID" value="GIY80521.1"/>
    <property type="molecule type" value="Genomic_DNA"/>
</dbReference>
<accession>A0AAV4WEW5</accession>
<comment type="caution">
    <text evidence="1">The sequence shown here is derived from an EMBL/GenBank/DDBJ whole genome shotgun (WGS) entry which is preliminary data.</text>
</comment>
<proteinExistence type="predicted"/>